<gene>
    <name evidence="1" type="ORF">C4900_05995</name>
</gene>
<keyword evidence="2" id="KW-1185">Reference proteome</keyword>
<protein>
    <submittedName>
        <fullName evidence="1">Uncharacterized protein</fullName>
    </submittedName>
</protein>
<reference evidence="1 2" key="1">
    <citation type="submission" date="2018-02" db="EMBL/GenBank/DDBJ databases">
        <title>Insights into the biology of acidophilic members of the Acidiferrobacteraceae family derived from comparative genomic analyses.</title>
        <authorList>
            <person name="Issotta F."/>
            <person name="Thyssen C."/>
            <person name="Mena C."/>
            <person name="Moya A."/>
            <person name="Bellenberg S."/>
            <person name="Sproer C."/>
            <person name="Covarrubias P.C."/>
            <person name="Sand W."/>
            <person name="Quatrini R."/>
            <person name="Vera M."/>
        </authorList>
    </citation>
    <scope>NUCLEOTIDE SEQUENCE [LARGE SCALE GENOMIC DNA]</scope>
    <source>
        <strain evidence="2">m-1</strain>
    </source>
</reference>
<sequence length="215" mass="23338">MKKPVGVSALMVGHDPAMAADRADPPSLEISDHSLLARTGLKGRGAYDWLERRGITPPPSPNSWCVDGQTLIVRLGPHEFLLEGLSVPCLDTAGIGPEDFVYPVVRQDTALALRGPGLLAVIAQTCALDVRAFDPQDRPAWLTLMAEIPVLLIADLRGPVPCALVWTCRSHGAYLCETLLTACRASGRHAIVRPPDHRDRFPQSSYLAHPQRETS</sequence>
<name>A0A1C2G043_9GAMM</name>
<dbReference type="Gene3D" id="3.30.70.1520">
    <property type="entry name" value="Heterotetrameric sarcosine oxidase"/>
    <property type="match status" value="1"/>
</dbReference>
<dbReference type="RefSeq" id="WP_065971281.1">
    <property type="nucleotide sequence ID" value="NZ_CP080624.1"/>
</dbReference>
<dbReference type="OrthoDB" id="9179874at2"/>
<dbReference type="Proteomes" id="UP000253250">
    <property type="component" value="Unassembled WGS sequence"/>
</dbReference>
<accession>A0A1C2G043</accession>
<organism evidence="1 2">
    <name type="scientific">Acidiferrobacter thiooxydans</name>
    <dbReference type="NCBI Taxonomy" id="163359"/>
    <lineage>
        <taxon>Bacteria</taxon>
        <taxon>Pseudomonadati</taxon>
        <taxon>Pseudomonadota</taxon>
        <taxon>Gammaproteobacteria</taxon>
        <taxon>Acidiferrobacterales</taxon>
        <taxon>Acidiferrobacteraceae</taxon>
        <taxon>Acidiferrobacter</taxon>
    </lineage>
</organism>
<dbReference type="EMBL" id="PSYR01000001">
    <property type="protein sequence ID" value="RCN59255.1"/>
    <property type="molecule type" value="Genomic_DNA"/>
</dbReference>
<comment type="caution">
    <text evidence="1">The sequence shown here is derived from an EMBL/GenBank/DDBJ whole genome shotgun (WGS) entry which is preliminary data.</text>
</comment>
<dbReference type="InterPro" id="IPR027266">
    <property type="entry name" value="TrmE/GcvT-like"/>
</dbReference>
<dbReference type="AlphaFoldDB" id="A0A1C2G043"/>
<proteinExistence type="predicted"/>
<dbReference type="Gene3D" id="3.30.1360.120">
    <property type="entry name" value="Probable tRNA modification gtpase trme, domain 1"/>
    <property type="match status" value="1"/>
</dbReference>
<dbReference type="STRING" id="163359.A9R16_14375"/>
<evidence type="ECO:0000313" key="1">
    <source>
        <dbReference type="EMBL" id="RCN59255.1"/>
    </source>
</evidence>
<evidence type="ECO:0000313" key="2">
    <source>
        <dbReference type="Proteomes" id="UP000253250"/>
    </source>
</evidence>